<dbReference type="Gene3D" id="1.10.10.10">
    <property type="entry name" value="Winged helix-like DNA-binding domain superfamily/Winged helix DNA-binding domain"/>
    <property type="match status" value="1"/>
</dbReference>
<feature type="domain" description="HTH marR-type" evidence="4">
    <location>
        <begin position="18"/>
        <end position="150"/>
    </location>
</feature>
<sequence length="156" mass="17306">MLNIVTERMAVMSKRIAPAALAAMLGDAISRLGRRQRQARPVGELTQNQISVLTSLELGGALTPRELADAERVQPPTMTKVLARLEELGLLQRTPHPTDRRQVLLSATSAGHDIVVEQRRAKDEWLTRVLTRLTPAERQILCQAAEIMSRIAREGD</sequence>
<evidence type="ECO:0000256" key="3">
    <source>
        <dbReference type="ARBA" id="ARBA00023163"/>
    </source>
</evidence>
<dbReference type="InterPro" id="IPR023187">
    <property type="entry name" value="Tscrpt_reg_MarR-type_CS"/>
</dbReference>
<dbReference type="Gene3D" id="1.10.287.100">
    <property type="match status" value="1"/>
</dbReference>
<dbReference type="SUPFAM" id="SSF46785">
    <property type="entry name" value="Winged helix' DNA-binding domain"/>
    <property type="match status" value="1"/>
</dbReference>
<reference evidence="5" key="1">
    <citation type="submission" date="2021-01" db="EMBL/GenBank/DDBJ databases">
        <title>Whole genome shotgun sequence of Rugosimonospora africana NBRC 104875.</title>
        <authorList>
            <person name="Komaki H."/>
            <person name="Tamura T."/>
        </authorList>
    </citation>
    <scope>NUCLEOTIDE SEQUENCE</scope>
    <source>
        <strain evidence="5">NBRC 104875</strain>
    </source>
</reference>
<keyword evidence="1" id="KW-0805">Transcription regulation</keyword>
<dbReference type="PRINTS" id="PR00598">
    <property type="entry name" value="HTHMARR"/>
</dbReference>
<evidence type="ECO:0000313" key="5">
    <source>
        <dbReference type="EMBL" id="GIH17602.1"/>
    </source>
</evidence>
<evidence type="ECO:0000256" key="2">
    <source>
        <dbReference type="ARBA" id="ARBA00023125"/>
    </source>
</evidence>
<dbReference type="PANTHER" id="PTHR39515:SF2">
    <property type="entry name" value="HTH-TYPE TRANSCRIPTIONAL REGULATOR RV0880"/>
    <property type="match status" value="1"/>
</dbReference>
<protein>
    <submittedName>
        <fullName evidence="5">Putative HTH-type transcriptional regulator MarR</fullName>
    </submittedName>
</protein>
<dbReference type="SMART" id="SM00347">
    <property type="entry name" value="HTH_MARR"/>
    <property type="match status" value="1"/>
</dbReference>
<dbReference type="Proteomes" id="UP000642748">
    <property type="component" value="Unassembled WGS sequence"/>
</dbReference>
<dbReference type="GO" id="GO:0003700">
    <property type="term" value="F:DNA-binding transcription factor activity"/>
    <property type="evidence" value="ECO:0007669"/>
    <property type="project" value="InterPro"/>
</dbReference>
<dbReference type="PANTHER" id="PTHR39515">
    <property type="entry name" value="CONSERVED PROTEIN"/>
    <property type="match status" value="1"/>
</dbReference>
<accession>A0A8J3QWW9</accession>
<dbReference type="InterPro" id="IPR036390">
    <property type="entry name" value="WH_DNA-bd_sf"/>
</dbReference>
<evidence type="ECO:0000313" key="6">
    <source>
        <dbReference type="Proteomes" id="UP000642748"/>
    </source>
</evidence>
<proteinExistence type="predicted"/>
<dbReference type="InterPro" id="IPR052526">
    <property type="entry name" value="HTH-type_Bedaq_tolerance"/>
</dbReference>
<dbReference type="GO" id="GO:0003677">
    <property type="term" value="F:DNA binding"/>
    <property type="evidence" value="ECO:0007669"/>
    <property type="project" value="UniProtKB-KW"/>
</dbReference>
<organism evidence="5 6">
    <name type="scientific">Rugosimonospora africana</name>
    <dbReference type="NCBI Taxonomy" id="556532"/>
    <lineage>
        <taxon>Bacteria</taxon>
        <taxon>Bacillati</taxon>
        <taxon>Actinomycetota</taxon>
        <taxon>Actinomycetes</taxon>
        <taxon>Micromonosporales</taxon>
        <taxon>Micromonosporaceae</taxon>
        <taxon>Rugosimonospora</taxon>
    </lineage>
</organism>
<dbReference type="PROSITE" id="PS50995">
    <property type="entry name" value="HTH_MARR_2"/>
    <property type="match status" value="1"/>
</dbReference>
<dbReference type="InterPro" id="IPR036388">
    <property type="entry name" value="WH-like_DNA-bd_sf"/>
</dbReference>
<gene>
    <name evidence="5" type="ORF">Raf01_57740</name>
</gene>
<keyword evidence="6" id="KW-1185">Reference proteome</keyword>
<dbReference type="Pfam" id="PF01047">
    <property type="entry name" value="MarR"/>
    <property type="match status" value="1"/>
</dbReference>
<evidence type="ECO:0000256" key="1">
    <source>
        <dbReference type="ARBA" id="ARBA00023015"/>
    </source>
</evidence>
<dbReference type="EMBL" id="BONZ01000056">
    <property type="protein sequence ID" value="GIH17602.1"/>
    <property type="molecule type" value="Genomic_DNA"/>
</dbReference>
<dbReference type="PROSITE" id="PS01117">
    <property type="entry name" value="HTH_MARR_1"/>
    <property type="match status" value="1"/>
</dbReference>
<dbReference type="InterPro" id="IPR000835">
    <property type="entry name" value="HTH_MarR-typ"/>
</dbReference>
<keyword evidence="2" id="KW-0238">DNA-binding</keyword>
<keyword evidence="3" id="KW-0804">Transcription</keyword>
<comment type="caution">
    <text evidence="5">The sequence shown here is derived from an EMBL/GenBank/DDBJ whole genome shotgun (WGS) entry which is preliminary data.</text>
</comment>
<name>A0A8J3QWW9_9ACTN</name>
<dbReference type="AlphaFoldDB" id="A0A8J3QWW9"/>
<evidence type="ECO:0000259" key="4">
    <source>
        <dbReference type="PROSITE" id="PS50995"/>
    </source>
</evidence>